<proteinExistence type="predicted"/>
<feature type="non-terminal residue" evidence="1">
    <location>
        <position position="73"/>
    </location>
</feature>
<gene>
    <name evidence="1" type="ORF">M9458_020349</name>
</gene>
<dbReference type="Gene3D" id="6.20.120.20">
    <property type="match status" value="1"/>
</dbReference>
<dbReference type="Proteomes" id="UP001529510">
    <property type="component" value="Unassembled WGS sequence"/>
</dbReference>
<feature type="non-terminal residue" evidence="1">
    <location>
        <position position="1"/>
    </location>
</feature>
<evidence type="ECO:0000313" key="2">
    <source>
        <dbReference type="Proteomes" id="UP001529510"/>
    </source>
</evidence>
<organism evidence="1 2">
    <name type="scientific">Cirrhinus mrigala</name>
    <name type="common">Mrigala</name>
    <dbReference type="NCBI Taxonomy" id="683832"/>
    <lineage>
        <taxon>Eukaryota</taxon>
        <taxon>Metazoa</taxon>
        <taxon>Chordata</taxon>
        <taxon>Craniata</taxon>
        <taxon>Vertebrata</taxon>
        <taxon>Euteleostomi</taxon>
        <taxon>Actinopterygii</taxon>
        <taxon>Neopterygii</taxon>
        <taxon>Teleostei</taxon>
        <taxon>Ostariophysi</taxon>
        <taxon>Cypriniformes</taxon>
        <taxon>Cyprinidae</taxon>
        <taxon>Labeoninae</taxon>
        <taxon>Labeonini</taxon>
        <taxon>Cirrhinus</taxon>
    </lineage>
</organism>
<dbReference type="EMBL" id="JAMKFB020000009">
    <property type="protein sequence ID" value="KAL0184653.1"/>
    <property type="molecule type" value="Genomic_DNA"/>
</dbReference>
<dbReference type="SUPFAM" id="SSF48239">
    <property type="entry name" value="Terpenoid cyclases/Protein prenyltransferases"/>
    <property type="match status" value="1"/>
</dbReference>
<name>A0ABD0QG08_CIRMR</name>
<evidence type="ECO:0000313" key="1">
    <source>
        <dbReference type="EMBL" id="KAL0184653.1"/>
    </source>
</evidence>
<comment type="caution">
    <text evidence="1">The sequence shown here is derived from an EMBL/GenBank/DDBJ whole genome shotgun (WGS) entry which is preliminary data.</text>
</comment>
<reference evidence="1 2" key="1">
    <citation type="submission" date="2024-05" db="EMBL/GenBank/DDBJ databases">
        <title>Genome sequencing and assembly of Indian major carp, Cirrhinus mrigala (Hamilton, 1822).</title>
        <authorList>
            <person name="Mohindra V."/>
            <person name="Chowdhury L.M."/>
            <person name="Lal K."/>
            <person name="Jena J.K."/>
        </authorList>
    </citation>
    <scope>NUCLEOTIDE SEQUENCE [LARGE SCALE GENOMIC DNA]</scope>
    <source>
        <strain evidence="1">CM1030</strain>
        <tissue evidence="1">Blood</tissue>
    </source>
</reference>
<keyword evidence="2" id="KW-1185">Reference proteome</keyword>
<sequence>LSNVEGRQTWRYIEEAETVDRKQSFLESYSLGLDTGEFISAAPAAHTAVEAAMKGMDFYSRLQAEDGHWAGDY</sequence>
<dbReference type="InterPro" id="IPR008930">
    <property type="entry name" value="Terpenoid_cyclase/PrenylTrfase"/>
</dbReference>
<protein>
    <submittedName>
        <fullName evidence="1">Uncharacterized protein</fullName>
    </submittedName>
</protein>
<accession>A0ABD0QG08</accession>
<dbReference type="AlphaFoldDB" id="A0ABD0QG08"/>